<keyword evidence="5" id="KW-0862">Zinc</keyword>
<dbReference type="Pfam" id="PF06508">
    <property type="entry name" value="QueC"/>
    <property type="match status" value="1"/>
</dbReference>
<dbReference type="CDD" id="cd01995">
    <property type="entry name" value="QueC-like"/>
    <property type="match status" value="1"/>
</dbReference>
<feature type="non-terminal residue" evidence="10">
    <location>
        <position position="166"/>
    </location>
</feature>
<keyword evidence="3" id="KW-0479">Metal-binding</keyword>
<evidence type="ECO:0000256" key="9">
    <source>
        <dbReference type="ARBA" id="ARBA00047890"/>
    </source>
</evidence>
<evidence type="ECO:0000256" key="3">
    <source>
        <dbReference type="ARBA" id="ARBA00022723"/>
    </source>
</evidence>
<dbReference type="Gene3D" id="3.40.50.620">
    <property type="entry name" value="HUPs"/>
    <property type="match status" value="1"/>
</dbReference>
<evidence type="ECO:0000256" key="5">
    <source>
        <dbReference type="ARBA" id="ARBA00022833"/>
    </source>
</evidence>
<dbReference type="PANTHER" id="PTHR42914">
    <property type="entry name" value="7-CYANO-7-DEAZAGUANINE SYNTHASE"/>
    <property type="match status" value="1"/>
</dbReference>
<dbReference type="InterPro" id="IPR018317">
    <property type="entry name" value="QueC"/>
</dbReference>
<evidence type="ECO:0000256" key="2">
    <source>
        <dbReference type="ARBA" id="ARBA00022598"/>
    </source>
</evidence>
<gene>
    <name evidence="10" type="ORF">B1A_09391</name>
</gene>
<evidence type="ECO:0000256" key="6">
    <source>
        <dbReference type="ARBA" id="ARBA00022840"/>
    </source>
</evidence>
<reference evidence="10" key="2">
    <citation type="journal article" date="2014" name="ISME J.">
        <title>Microbial stratification in low pH oxic and suboxic macroscopic growths along an acid mine drainage.</title>
        <authorList>
            <person name="Mendez-Garcia C."/>
            <person name="Mesa V."/>
            <person name="Sprenger R.R."/>
            <person name="Richter M."/>
            <person name="Diez M.S."/>
            <person name="Solano J."/>
            <person name="Bargiela R."/>
            <person name="Golyshina O.V."/>
            <person name="Manteca A."/>
            <person name="Ramos J.L."/>
            <person name="Gallego J.R."/>
            <person name="Llorente I."/>
            <person name="Martins Dos Santos V.A."/>
            <person name="Jensen O.N."/>
            <person name="Pelaez A.I."/>
            <person name="Sanchez J."/>
            <person name="Ferrer M."/>
        </authorList>
    </citation>
    <scope>NUCLEOTIDE SEQUENCE</scope>
</reference>
<evidence type="ECO:0000256" key="7">
    <source>
        <dbReference type="ARBA" id="ARBA00037993"/>
    </source>
</evidence>
<comment type="pathway">
    <text evidence="1">Purine metabolism; 7-cyano-7-deazaguanine biosynthesis.</text>
</comment>
<comment type="catalytic activity">
    <reaction evidence="9">
        <text>7-carboxy-7-carbaguanine + NH4(+) + 2 ATP = 7-cyano-7-carbaguanine + 2 AMP + 2 diphosphate + 2 H(+)</text>
        <dbReference type="Rhea" id="RHEA:27982"/>
        <dbReference type="ChEBI" id="CHEBI:15378"/>
        <dbReference type="ChEBI" id="CHEBI:28938"/>
        <dbReference type="ChEBI" id="CHEBI:30616"/>
        <dbReference type="ChEBI" id="CHEBI:33019"/>
        <dbReference type="ChEBI" id="CHEBI:45075"/>
        <dbReference type="ChEBI" id="CHEBI:61036"/>
        <dbReference type="ChEBI" id="CHEBI:456215"/>
        <dbReference type="EC" id="6.3.4.20"/>
    </reaction>
</comment>
<feature type="non-terminal residue" evidence="10">
    <location>
        <position position="1"/>
    </location>
</feature>
<evidence type="ECO:0000313" key="10">
    <source>
        <dbReference type="EMBL" id="EQD62872.1"/>
    </source>
</evidence>
<keyword evidence="4" id="KW-0547">Nucleotide-binding</keyword>
<dbReference type="EC" id="6.3.4.20" evidence="8"/>
<name>T1AZ83_9ZZZZ</name>
<evidence type="ECO:0000256" key="8">
    <source>
        <dbReference type="ARBA" id="ARBA00039149"/>
    </source>
</evidence>
<keyword evidence="6" id="KW-0067">ATP-binding</keyword>
<dbReference type="EMBL" id="AUZX01006689">
    <property type="protein sequence ID" value="EQD62872.1"/>
    <property type="molecule type" value="Genomic_DNA"/>
</dbReference>
<accession>T1AZ83</accession>
<keyword evidence="2" id="KW-0436">Ligase</keyword>
<sequence>DYGQRHRIELEMSKSISKFYQIKHHIFNINLKQIGGSSLTSDMPVEKGVINRNSNDIPNTYVPSRNIIFLSIAASLAETLNVGNIFIGANALDYSGYPDCRPDFFDAMEKAINLGTQRGLSSGFKIQVPLQYMKKSEIIKMGMSLEVPYEMTHSCYEGRQKSCGKC</sequence>
<comment type="similarity">
    <text evidence="7">Belongs to the QueC family.</text>
</comment>
<dbReference type="NCBIfam" id="TIGR00364">
    <property type="entry name" value="7-cyano-7-deazaguanine synthase QueC"/>
    <property type="match status" value="1"/>
</dbReference>
<dbReference type="InterPro" id="IPR014729">
    <property type="entry name" value="Rossmann-like_a/b/a_fold"/>
</dbReference>
<proteinExistence type="inferred from homology"/>
<dbReference type="PANTHER" id="PTHR42914:SF1">
    <property type="entry name" value="7-CYANO-7-DEAZAGUANINE SYNTHASE"/>
    <property type="match status" value="1"/>
</dbReference>
<dbReference type="SUPFAM" id="SSF52402">
    <property type="entry name" value="Adenine nucleotide alpha hydrolases-like"/>
    <property type="match status" value="1"/>
</dbReference>
<protein>
    <recommendedName>
        <fullName evidence="8">7-cyano-7-deazaguanine synthase</fullName>
        <ecNumber evidence="8">6.3.4.20</ecNumber>
    </recommendedName>
</protein>
<dbReference type="GO" id="GO:0016874">
    <property type="term" value="F:ligase activity"/>
    <property type="evidence" value="ECO:0007669"/>
    <property type="project" value="UniProtKB-KW"/>
</dbReference>
<dbReference type="GO" id="GO:0046872">
    <property type="term" value="F:metal ion binding"/>
    <property type="evidence" value="ECO:0007669"/>
    <property type="project" value="UniProtKB-KW"/>
</dbReference>
<comment type="caution">
    <text evidence="10">The sequence shown here is derived from an EMBL/GenBank/DDBJ whole genome shotgun (WGS) entry which is preliminary data.</text>
</comment>
<evidence type="ECO:0000256" key="1">
    <source>
        <dbReference type="ARBA" id="ARBA00005061"/>
    </source>
</evidence>
<reference evidence="10" key="1">
    <citation type="submission" date="2013-08" db="EMBL/GenBank/DDBJ databases">
        <authorList>
            <person name="Mendez C."/>
            <person name="Richter M."/>
            <person name="Ferrer M."/>
            <person name="Sanchez J."/>
        </authorList>
    </citation>
    <scope>NUCLEOTIDE SEQUENCE</scope>
</reference>
<dbReference type="AlphaFoldDB" id="T1AZ83"/>
<dbReference type="GO" id="GO:0005524">
    <property type="term" value="F:ATP binding"/>
    <property type="evidence" value="ECO:0007669"/>
    <property type="project" value="UniProtKB-KW"/>
</dbReference>
<organism evidence="10">
    <name type="scientific">mine drainage metagenome</name>
    <dbReference type="NCBI Taxonomy" id="410659"/>
    <lineage>
        <taxon>unclassified sequences</taxon>
        <taxon>metagenomes</taxon>
        <taxon>ecological metagenomes</taxon>
    </lineage>
</organism>
<evidence type="ECO:0000256" key="4">
    <source>
        <dbReference type="ARBA" id="ARBA00022741"/>
    </source>
</evidence>